<feature type="active site" evidence="12">
    <location>
        <position position="1556"/>
    </location>
</feature>
<protein>
    <recommendedName>
        <fullName evidence="2">asparaginase</fullName>
        <ecNumber evidence="2">3.5.1.1</ecNumber>
    </recommendedName>
</protein>
<feature type="domain" description="C2H2-type" evidence="14">
    <location>
        <begin position="368"/>
        <end position="395"/>
    </location>
</feature>
<dbReference type="GO" id="GO:0008270">
    <property type="term" value="F:zinc ion binding"/>
    <property type="evidence" value="ECO:0007669"/>
    <property type="project" value="UniProtKB-KW"/>
</dbReference>
<feature type="domain" description="C2H2-type" evidence="14">
    <location>
        <begin position="1185"/>
        <end position="1213"/>
    </location>
</feature>
<feature type="domain" description="C2H2-type" evidence="14">
    <location>
        <begin position="824"/>
        <end position="851"/>
    </location>
</feature>
<feature type="domain" description="C2H2-type" evidence="14">
    <location>
        <begin position="452"/>
        <end position="480"/>
    </location>
</feature>
<sequence length="1879" mass="215889">MESSNSMPPGMDSPGEDIILMETVKSIVSHEGRNEAEGTEEDFFLISQDQAVQYPEGNIEETMSHRHQTEVTLTWMHLCRICANTSDRMIPIFEGEGAQHDLISKILKYLPIHPSQQDDDKSGGCSIEKINKSDRSCGVRTPLKVSPDTPKAFWKPYRKRSQPRLRNLTKPNATAEDSNSVWIAVMDTAHDQPSTVSEQPESNDQLPIEVKGEPVSMHHSIKNSDLEDNNELRTITIAHEVKKSERDHISSDDNSMHLILDNEKDTKDLCKILGKATHKENTFQCAECGRCFKLKDSYLRHMRIHKDERPFTCHVCGKQFRDSGGLTRHLKDVHAKVKNFVCDLCGRSFASKATRDDHRRTHTGERPYICDSCGKTFKSKASLYIHSKLHTDVFPHTCSYCSKRFRRRQEVLAHVTTHTGEKNHVCDVCERKFRVKSELARHKLIHSDNKPFVCVHCGLAFRQKRYLNNHIKSRHNESLRVCELTKERSFTAYHSSCNAALWASNATIKYESNPMRSMTLIAKEISKRETRNLSDNCTAEKYAEKMDSNISRDQEKNESTILQSMSESVKKGYTCNNCQRVFKRKHHLIRHMTDCKYHDSAKEDSSRTRNKVTEKKTKTDDDTIKKKNRLVEDIKSTSDDDEFCFPSVKPLKKQFRTYPCNYCEHTAQKKKLLKIHLTEAHPEVVNRSRKSFVATETVLRARIEHDGKIYYHCSECGKNLNSPYTFYWHLRIHTGERLFTCHLCGKRFRVNQGLTRHLKDTHAGIKNVPCDLCGRMFSTRRNVEDHRRIHTGERPYVCNVCGKTFKQKASLFVHNRTHSDVFPFKCSYCDQTFRTRPPLMVHITKHTGEKPHACDICGRCFRINSPRNEESDVNVGKAQSMVSSKKCLSSTHLSDFDEKLEKYNSANSPNNSEQTQKSQEKHMINSQECTKRSKQLLKQHVKLTRSKTTKGDGSASHKCEECGKVLSTSYNLLIHHNIHAGVRPYICSICNKSFRSASGLNRHVRDVHDGVKNFACDICGRHLASRASRDEHRRTHSGERPHVCETCGKSFKQKASLHVHRLYHSKILPYRCVLCDRGFRRKQELDKHAIWHSGRKPYVCDICDECFRSKGCITRHQRTHTNQRLYVCVICGAKFTQERYLKRHYGNLHTAVRTPSIVCKFCNKKFRSRKNHWAHVRTHSSEKSYTCHICGKQFVQGGSLYYHLKHVHDGVKNHTCDICGRSFAMKTAMEDHRRIHTGERPYVCHTCGKTFKTKASLYIHSKIHTDEFPHKCTYCAKKFRWRQQMLGHLTVHTGEKNHTCDVCGKSFGVKNDLTRHKRVHSEDKPYTCQKCGISFEHRASESLLHFIRMIQCRNICPICNLAFLTKMNLYQHINEYHAGMSFTCDCCNVICDTWLKFLEHSYSVHRHINNNSLTHNHHNQNSQLYDITLAQMVGQTIWRLSECTVIQWEPKYFNETVNEIVESINTQTSRFQDAKEKLKKTLRILLTAVEEFNAEINTTDDVHVTATDNRRVVYNVFEYSNLCDSSNMTMDGWIRIANDIKESYERFDGFVILHGTDTLSYTASALSFMLEALGKTVILTGSQVPIFDTRSDGLDNFLASLVIAANYNIPEVCVFFGTNLLRGNRTSKASATSFEAFQSPNFSPLAMANVKIEVDYRLIFRPCTMEKFYVHASLNRNVGLLRLFPSITSNLVKVFLQPPIEGVVLQSYGLGNIPTNRDDIIEELSAATKRGVIVVNITQCTTGCVSDIYEAGKLLQKAGVISGFDMTPEAALTKLAYVLSKKDWDTETKRQMMQTNLRGELTAGRPPTIQDWDLVEAVASSLRLSSTVELQELGSILFPAMLNAAVVRRDVVKLESLRGYVSNLQYLKFYITNNYYFFQ</sequence>
<dbReference type="GO" id="GO:0030674">
    <property type="term" value="F:protein-macromolecule adaptor activity"/>
    <property type="evidence" value="ECO:0007669"/>
    <property type="project" value="UniProtKB-ARBA"/>
</dbReference>
<feature type="domain" description="C2H2-type" evidence="14">
    <location>
        <begin position="739"/>
        <end position="767"/>
    </location>
</feature>
<feature type="domain" description="C2H2-type" evidence="14">
    <location>
        <begin position="1270"/>
        <end position="1297"/>
    </location>
</feature>
<feature type="domain" description="C2H2-type" evidence="14">
    <location>
        <begin position="1014"/>
        <end position="1041"/>
    </location>
</feature>
<dbReference type="SMART" id="SM00870">
    <property type="entry name" value="Asparaginase"/>
    <property type="match status" value="1"/>
</dbReference>
<keyword evidence="4" id="KW-0677">Repeat</keyword>
<feature type="domain" description="C2H2-type" evidence="14">
    <location>
        <begin position="1214"/>
        <end position="1241"/>
    </location>
</feature>
<keyword evidence="7" id="KW-0862">Zinc</keyword>
<dbReference type="GO" id="GO:0006357">
    <property type="term" value="P:regulation of transcription by RNA polymerase II"/>
    <property type="evidence" value="ECO:0007669"/>
    <property type="project" value="UniProtKB-ARBA"/>
</dbReference>
<evidence type="ECO:0000259" key="14">
    <source>
        <dbReference type="PROSITE" id="PS50157"/>
    </source>
</evidence>
<dbReference type="FunFam" id="3.30.160.60:FF:001289">
    <property type="entry name" value="Zinc finger protein 574"/>
    <property type="match status" value="1"/>
</dbReference>
<keyword evidence="3" id="KW-0479">Metal-binding</keyword>
<evidence type="ECO:0000256" key="9">
    <source>
        <dbReference type="ARBA" id="ARBA00023163"/>
    </source>
</evidence>
<dbReference type="Pfam" id="PF17763">
    <property type="entry name" value="Asparaginase_C"/>
    <property type="match status" value="1"/>
</dbReference>
<dbReference type="SMART" id="SM00355">
    <property type="entry name" value="ZnF_C2H2"/>
    <property type="match status" value="29"/>
</dbReference>
<feature type="domain" description="C2H2-type" evidence="14">
    <location>
        <begin position="768"/>
        <end position="795"/>
    </location>
</feature>
<feature type="domain" description="C2H2-type" evidence="14">
    <location>
        <begin position="340"/>
        <end position="367"/>
    </location>
</feature>
<evidence type="ECO:0000313" key="16">
    <source>
        <dbReference type="Proteomes" id="UP000078540"/>
    </source>
</evidence>
<dbReference type="PIRSF" id="PIRSF500176">
    <property type="entry name" value="L_ASNase"/>
    <property type="match status" value="1"/>
</dbReference>
<name>A0A195BG46_9HYME</name>
<dbReference type="FunFam" id="3.30.160.60:FF:000446">
    <property type="entry name" value="Zinc finger protein"/>
    <property type="match status" value="2"/>
</dbReference>
<evidence type="ECO:0000256" key="11">
    <source>
        <dbReference type="PROSITE-ProRule" id="PRU00042"/>
    </source>
</evidence>
<dbReference type="InterPro" id="IPR037152">
    <property type="entry name" value="L-asparaginase_N_sf"/>
</dbReference>
<feature type="domain" description="C2H2-type" evidence="14">
    <location>
        <begin position="1098"/>
        <end position="1125"/>
    </location>
</feature>
<feature type="domain" description="C2H2-type" evidence="14">
    <location>
        <begin position="396"/>
        <end position="423"/>
    </location>
</feature>
<reference evidence="15 16" key="1">
    <citation type="submission" date="2015-09" db="EMBL/GenBank/DDBJ databases">
        <title>Atta colombica WGS genome.</title>
        <authorList>
            <person name="Nygaard S."/>
            <person name="Hu H."/>
            <person name="Boomsma J."/>
            <person name="Zhang G."/>
        </authorList>
    </citation>
    <scope>NUCLEOTIDE SEQUENCE [LARGE SCALE GENOMIC DNA]</scope>
    <source>
        <strain evidence="15">Treedump-2</strain>
        <tissue evidence="15">Whole body</tissue>
    </source>
</reference>
<feature type="domain" description="C2H2-type" evidence="14">
    <location>
        <begin position="711"/>
        <end position="738"/>
    </location>
</feature>
<dbReference type="PROSITE" id="PS00028">
    <property type="entry name" value="ZINC_FINGER_C2H2_1"/>
    <property type="match status" value="26"/>
</dbReference>
<keyword evidence="10" id="KW-0539">Nucleus</keyword>
<dbReference type="Gene3D" id="3.40.50.40">
    <property type="match status" value="1"/>
</dbReference>
<feature type="domain" description="C2H2-type" evidence="14">
    <location>
        <begin position="573"/>
        <end position="603"/>
    </location>
</feature>
<feature type="domain" description="C2H2-type" evidence="14">
    <location>
        <begin position="985"/>
        <end position="1013"/>
    </location>
</feature>
<feature type="domain" description="C2H2-type" evidence="14">
    <location>
        <begin position="796"/>
        <end position="823"/>
    </location>
</feature>
<organism evidence="15 16">
    <name type="scientific">Atta colombica</name>
    <dbReference type="NCBI Taxonomy" id="520822"/>
    <lineage>
        <taxon>Eukaryota</taxon>
        <taxon>Metazoa</taxon>
        <taxon>Ecdysozoa</taxon>
        <taxon>Arthropoda</taxon>
        <taxon>Hexapoda</taxon>
        <taxon>Insecta</taxon>
        <taxon>Pterygota</taxon>
        <taxon>Neoptera</taxon>
        <taxon>Endopterygota</taxon>
        <taxon>Hymenoptera</taxon>
        <taxon>Apocrita</taxon>
        <taxon>Aculeata</taxon>
        <taxon>Formicoidea</taxon>
        <taxon>Formicidae</taxon>
        <taxon>Myrmicinae</taxon>
        <taxon>Atta</taxon>
    </lineage>
</organism>
<dbReference type="EMBL" id="KQ976488">
    <property type="protein sequence ID" value="KYM83585.1"/>
    <property type="molecule type" value="Genomic_DNA"/>
</dbReference>
<keyword evidence="9" id="KW-0804">Transcription</keyword>
<dbReference type="FunFam" id="3.40.50.40:FF:000001">
    <property type="entry name" value="L-asparaginase 1"/>
    <property type="match status" value="1"/>
</dbReference>
<dbReference type="InterPro" id="IPR027474">
    <property type="entry name" value="L-asparaginase_N"/>
</dbReference>
<dbReference type="Gene3D" id="3.30.160.60">
    <property type="entry name" value="Classic Zinc Finger"/>
    <property type="match status" value="25"/>
</dbReference>
<keyword evidence="8" id="KW-0805">Transcription regulation</keyword>
<dbReference type="InterPro" id="IPR006034">
    <property type="entry name" value="Asparaginase/glutaminase-like"/>
</dbReference>
<dbReference type="PROSITE" id="PS50157">
    <property type="entry name" value="ZINC_FINGER_C2H2_2"/>
    <property type="match status" value="26"/>
</dbReference>
<evidence type="ECO:0000256" key="2">
    <source>
        <dbReference type="ARBA" id="ARBA00012920"/>
    </source>
</evidence>
<evidence type="ECO:0000256" key="6">
    <source>
        <dbReference type="ARBA" id="ARBA00022801"/>
    </source>
</evidence>
<feature type="domain" description="C2H2-type" evidence="14">
    <location>
        <begin position="311"/>
        <end position="339"/>
    </location>
</feature>
<dbReference type="Pfam" id="PF00710">
    <property type="entry name" value="Asparaginase"/>
    <property type="match status" value="1"/>
</dbReference>
<feature type="domain" description="C2H2-type" evidence="14">
    <location>
        <begin position="1298"/>
        <end position="1325"/>
    </location>
</feature>
<evidence type="ECO:0000256" key="10">
    <source>
        <dbReference type="ARBA" id="ARBA00023242"/>
    </source>
</evidence>
<dbReference type="PROSITE" id="PS00917">
    <property type="entry name" value="ASN_GLN_ASE_2"/>
    <property type="match status" value="1"/>
</dbReference>
<dbReference type="PANTHER" id="PTHR24390">
    <property type="entry name" value="ZINC FINGER PROTEIN"/>
    <property type="match status" value="1"/>
</dbReference>
<evidence type="ECO:0000256" key="5">
    <source>
        <dbReference type="ARBA" id="ARBA00022771"/>
    </source>
</evidence>
<comment type="subcellular location">
    <subcellularLocation>
        <location evidence="1">Nucleus</location>
    </subcellularLocation>
</comment>
<dbReference type="PIRSF" id="PIRSF001220">
    <property type="entry name" value="L-ASNase_gatD"/>
    <property type="match status" value="1"/>
</dbReference>
<feature type="domain" description="C2H2-type" evidence="14">
    <location>
        <begin position="1042"/>
        <end position="1069"/>
    </location>
</feature>
<proteinExistence type="predicted"/>
<dbReference type="InterPro" id="IPR027475">
    <property type="entry name" value="Asparaginase/glutaminase_AS2"/>
</dbReference>
<dbReference type="PRINTS" id="PR00139">
    <property type="entry name" value="ASNGLNASE"/>
</dbReference>
<dbReference type="InterPro" id="IPR041725">
    <property type="entry name" value="L-asparaginase_I"/>
</dbReference>
<feature type="domain" description="C2H2-type" evidence="14">
    <location>
        <begin position="1126"/>
        <end position="1154"/>
    </location>
</feature>
<evidence type="ECO:0000256" key="13">
    <source>
        <dbReference type="SAM" id="MobiDB-lite"/>
    </source>
</evidence>
<dbReference type="PROSITE" id="PS51732">
    <property type="entry name" value="ASN_GLN_ASE_3"/>
    <property type="match status" value="1"/>
</dbReference>
<dbReference type="SUPFAM" id="SSF57667">
    <property type="entry name" value="beta-beta-alpha zinc fingers"/>
    <property type="match status" value="15"/>
</dbReference>
<dbReference type="FunFam" id="3.30.160.60:FF:000688">
    <property type="entry name" value="zinc finger protein 197 isoform X1"/>
    <property type="match status" value="1"/>
</dbReference>
<dbReference type="InterPro" id="IPR036236">
    <property type="entry name" value="Znf_C2H2_sf"/>
</dbReference>
<evidence type="ECO:0000313" key="15">
    <source>
        <dbReference type="EMBL" id="KYM83585.1"/>
    </source>
</evidence>
<evidence type="ECO:0000256" key="7">
    <source>
        <dbReference type="ARBA" id="ARBA00022833"/>
    </source>
</evidence>
<dbReference type="FunFam" id="3.30.160.60:FF:000295">
    <property type="entry name" value="zinc finger protein 19"/>
    <property type="match status" value="1"/>
</dbReference>
<dbReference type="GO" id="GO:0004067">
    <property type="term" value="F:asparaginase activity"/>
    <property type="evidence" value="ECO:0007669"/>
    <property type="project" value="UniProtKB-UniRule"/>
</dbReference>
<keyword evidence="16" id="KW-1185">Reference proteome</keyword>
<dbReference type="GO" id="GO:0048598">
    <property type="term" value="P:embryonic morphogenesis"/>
    <property type="evidence" value="ECO:0007669"/>
    <property type="project" value="UniProtKB-ARBA"/>
</dbReference>
<dbReference type="SUPFAM" id="SSF53774">
    <property type="entry name" value="Glutaminase/Asparaginase"/>
    <property type="match status" value="1"/>
</dbReference>
<evidence type="ECO:0000256" key="1">
    <source>
        <dbReference type="ARBA" id="ARBA00004123"/>
    </source>
</evidence>
<feature type="domain" description="C2H2-type" evidence="14">
    <location>
        <begin position="1157"/>
        <end position="1184"/>
    </location>
</feature>
<dbReference type="GO" id="GO:0005634">
    <property type="term" value="C:nucleus"/>
    <property type="evidence" value="ECO:0007669"/>
    <property type="project" value="UniProtKB-SubCell"/>
</dbReference>
<dbReference type="Gene3D" id="3.40.50.1170">
    <property type="entry name" value="L-asparaginase, N-terminal domain"/>
    <property type="match status" value="1"/>
</dbReference>
<accession>A0A195BG46</accession>
<dbReference type="InterPro" id="IPR040919">
    <property type="entry name" value="Asparaginase_C"/>
</dbReference>
<evidence type="ECO:0000256" key="3">
    <source>
        <dbReference type="ARBA" id="ARBA00022723"/>
    </source>
</evidence>
<keyword evidence="5 11" id="KW-0863">Zinc-finger</keyword>
<dbReference type="Proteomes" id="UP000078540">
    <property type="component" value="Unassembled WGS sequence"/>
</dbReference>
<dbReference type="EC" id="3.5.1.1" evidence="2"/>
<dbReference type="CDD" id="cd08963">
    <property type="entry name" value="L-asparaginase_I"/>
    <property type="match status" value="1"/>
</dbReference>
<feature type="domain" description="C2H2-type" evidence="14">
    <location>
        <begin position="283"/>
        <end position="310"/>
    </location>
</feature>
<keyword evidence="6" id="KW-0378">Hydrolase</keyword>
<dbReference type="FunFam" id="3.30.160.60:FF:000100">
    <property type="entry name" value="Zinc finger 45-like"/>
    <property type="match status" value="2"/>
</dbReference>
<feature type="region of interest" description="Disordered" evidence="13">
    <location>
        <begin position="599"/>
        <end position="620"/>
    </location>
</feature>
<dbReference type="PANTHER" id="PTHR24390:SF237">
    <property type="entry name" value="FI23536P1-RELATED"/>
    <property type="match status" value="1"/>
</dbReference>
<dbReference type="InterPro" id="IPR036152">
    <property type="entry name" value="Asp/glu_Ase-like_sf"/>
</dbReference>
<dbReference type="GO" id="GO:0009066">
    <property type="term" value="P:aspartate family amino acid metabolic process"/>
    <property type="evidence" value="ECO:0007669"/>
    <property type="project" value="UniProtKB-ARBA"/>
</dbReference>
<feature type="domain" description="C2H2-type" evidence="14">
    <location>
        <begin position="957"/>
        <end position="984"/>
    </location>
</feature>
<evidence type="ECO:0000256" key="4">
    <source>
        <dbReference type="ARBA" id="ARBA00022737"/>
    </source>
</evidence>
<gene>
    <name evidence="15" type="ORF">ALC53_05985</name>
</gene>
<feature type="domain" description="C2H2-type" evidence="14">
    <location>
        <begin position="424"/>
        <end position="451"/>
    </location>
</feature>
<dbReference type="InterPro" id="IPR027473">
    <property type="entry name" value="L-asparaginase_C"/>
</dbReference>
<evidence type="ECO:0000256" key="12">
    <source>
        <dbReference type="PROSITE-ProRule" id="PRU10100"/>
    </source>
</evidence>
<feature type="domain" description="C2H2-type" evidence="14">
    <location>
        <begin position="1242"/>
        <end position="1269"/>
    </location>
</feature>
<evidence type="ECO:0000256" key="8">
    <source>
        <dbReference type="ARBA" id="ARBA00023015"/>
    </source>
</evidence>
<dbReference type="Pfam" id="PF00096">
    <property type="entry name" value="zf-C2H2"/>
    <property type="match status" value="18"/>
</dbReference>
<dbReference type="STRING" id="520822.A0A195BG46"/>
<dbReference type="NCBIfam" id="TIGR00519">
    <property type="entry name" value="asnASE_I"/>
    <property type="match status" value="1"/>
</dbReference>
<dbReference type="FunFam" id="3.30.160.60:FF:000870">
    <property type="entry name" value="zinc finger protein 197 isoform X1"/>
    <property type="match status" value="1"/>
</dbReference>
<dbReference type="FunFam" id="3.30.160.60:FF:000624">
    <property type="entry name" value="zinc finger protein 697"/>
    <property type="match status" value="5"/>
</dbReference>
<feature type="domain" description="C2H2-type" evidence="14">
    <location>
        <begin position="1070"/>
        <end position="1097"/>
    </location>
</feature>
<dbReference type="InterPro" id="IPR006033">
    <property type="entry name" value="AsnA_fam"/>
</dbReference>
<dbReference type="InterPro" id="IPR013087">
    <property type="entry name" value="Znf_C2H2_type"/>
</dbReference>